<evidence type="ECO:0000313" key="2">
    <source>
        <dbReference type="EMBL" id="KAF2709466.1"/>
    </source>
</evidence>
<proteinExistence type="predicted"/>
<accession>A0A6G1K9A2</accession>
<feature type="region of interest" description="Disordered" evidence="1">
    <location>
        <begin position="233"/>
        <end position="260"/>
    </location>
</feature>
<dbReference type="PANTHER" id="PTHR42354:SF1">
    <property type="entry name" value="C2H2-TYPE DOMAIN-CONTAINING PROTEIN"/>
    <property type="match status" value="1"/>
</dbReference>
<feature type="compositionally biased region" description="Basic and acidic residues" evidence="1">
    <location>
        <begin position="48"/>
        <end position="57"/>
    </location>
</feature>
<dbReference type="Proteomes" id="UP000799428">
    <property type="component" value="Unassembled WGS sequence"/>
</dbReference>
<sequence length="387" mass="43832">MKEDTVESAKGIPQDLIVVASLVHTLTDSFGAVSDLCRKLKRERRKSSRDSDSDSPKQHRRPLSRKRRESDTESDFHDAQSSKSRRRGERSKSRRRLEREDDDSDEDSINASSELVLAEYQRGYRYLGKKFADGDLIAQNQLQAQIISLQKTLLTVYQAYALHPPDPHRSPISQHLSQLLQSTRAARAASIEALAMQYQRMLEIPETFPLPQLPGGGFPASKHSIAIRETLRPRRESDVSPHSYPHPHPHPHSHSHSNSAPTASNSLFCVYALDLQHFSDQPLSDNYLADGDGQCPFCKFLVSSRPGKAWEIVKEDDKAKDEERVFLLQQRFVVKCHREGGGFACLICSRCREVDTVCGEARALVDHIWREHTCEELSNDEDIVEIG</sequence>
<dbReference type="PANTHER" id="PTHR42354">
    <property type="entry name" value="C2H2-TYPE DOMAIN-CONTAINING PROTEIN"/>
    <property type="match status" value="1"/>
</dbReference>
<dbReference type="AlphaFoldDB" id="A0A6G1K9A2"/>
<organism evidence="2 3">
    <name type="scientific">Pleomassaria siparia CBS 279.74</name>
    <dbReference type="NCBI Taxonomy" id="1314801"/>
    <lineage>
        <taxon>Eukaryota</taxon>
        <taxon>Fungi</taxon>
        <taxon>Dikarya</taxon>
        <taxon>Ascomycota</taxon>
        <taxon>Pezizomycotina</taxon>
        <taxon>Dothideomycetes</taxon>
        <taxon>Pleosporomycetidae</taxon>
        <taxon>Pleosporales</taxon>
        <taxon>Pleomassariaceae</taxon>
        <taxon>Pleomassaria</taxon>
    </lineage>
</organism>
<dbReference type="OrthoDB" id="5309037at2759"/>
<feature type="compositionally biased region" description="Basic residues" evidence="1">
    <location>
        <begin position="245"/>
        <end position="255"/>
    </location>
</feature>
<reference evidence="2" key="1">
    <citation type="journal article" date="2020" name="Stud. Mycol.">
        <title>101 Dothideomycetes genomes: a test case for predicting lifestyles and emergence of pathogens.</title>
        <authorList>
            <person name="Haridas S."/>
            <person name="Albert R."/>
            <person name="Binder M."/>
            <person name="Bloem J."/>
            <person name="Labutti K."/>
            <person name="Salamov A."/>
            <person name="Andreopoulos B."/>
            <person name="Baker S."/>
            <person name="Barry K."/>
            <person name="Bills G."/>
            <person name="Bluhm B."/>
            <person name="Cannon C."/>
            <person name="Castanera R."/>
            <person name="Culley D."/>
            <person name="Daum C."/>
            <person name="Ezra D."/>
            <person name="Gonzalez J."/>
            <person name="Henrissat B."/>
            <person name="Kuo A."/>
            <person name="Liang C."/>
            <person name="Lipzen A."/>
            <person name="Lutzoni F."/>
            <person name="Magnuson J."/>
            <person name="Mondo S."/>
            <person name="Nolan M."/>
            <person name="Ohm R."/>
            <person name="Pangilinan J."/>
            <person name="Park H.-J."/>
            <person name="Ramirez L."/>
            <person name="Alfaro M."/>
            <person name="Sun H."/>
            <person name="Tritt A."/>
            <person name="Yoshinaga Y."/>
            <person name="Zwiers L.-H."/>
            <person name="Turgeon B."/>
            <person name="Goodwin S."/>
            <person name="Spatafora J."/>
            <person name="Crous P."/>
            <person name="Grigoriev I."/>
        </authorList>
    </citation>
    <scope>NUCLEOTIDE SEQUENCE</scope>
    <source>
        <strain evidence="2">CBS 279.74</strain>
    </source>
</reference>
<evidence type="ECO:0000313" key="3">
    <source>
        <dbReference type="Proteomes" id="UP000799428"/>
    </source>
</evidence>
<name>A0A6G1K9A2_9PLEO</name>
<gene>
    <name evidence="2" type="ORF">K504DRAFT_274908</name>
</gene>
<feature type="compositionally biased region" description="Basic residues" evidence="1">
    <location>
        <begin position="58"/>
        <end position="67"/>
    </location>
</feature>
<evidence type="ECO:0000256" key="1">
    <source>
        <dbReference type="SAM" id="MobiDB-lite"/>
    </source>
</evidence>
<protein>
    <submittedName>
        <fullName evidence="2">Uncharacterized protein</fullName>
    </submittedName>
</protein>
<feature type="region of interest" description="Disordered" evidence="1">
    <location>
        <begin position="41"/>
        <end position="108"/>
    </location>
</feature>
<feature type="compositionally biased region" description="Basic residues" evidence="1">
    <location>
        <begin position="83"/>
        <end position="96"/>
    </location>
</feature>
<dbReference type="EMBL" id="MU005770">
    <property type="protein sequence ID" value="KAF2709466.1"/>
    <property type="molecule type" value="Genomic_DNA"/>
</dbReference>
<feature type="compositionally biased region" description="Basic and acidic residues" evidence="1">
    <location>
        <begin position="68"/>
        <end position="80"/>
    </location>
</feature>
<keyword evidence="3" id="KW-1185">Reference proteome</keyword>